<gene>
    <name evidence="3" type="ORF">ACFOWM_03855</name>
</gene>
<sequence>MTRIGLMSDTHGWLDELVLTHFNECDEIWHAGDFGPNEVDQKIKDHFENTLKKPIVFRGVYGNIDTPLQRQQYPENLFFTCEQVKVFMRHIGGYPGRYAPGVKQLIQQQQPQLFISGHSHILKIMFDDTLQCLHMNPGAAGKQGWHKIRTLIRFTIEGANMKDCEVIELGSR</sequence>
<dbReference type="Gene3D" id="3.60.21.10">
    <property type="match status" value="1"/>
</dbReference>
<organism evidence="3 4">
    <name type="scientific">Ferruginibacter yonginensis</name>
    <dbReference type="NCBI Taxonomy" id="1310416"/>
    <lineage>
        <taxon>Bacteria</taxon>
        <taxon>Pseudomonadati</taxon>
        <taxon>Bacteroidota</taxon>
        <taxon>Chitinophagia</taxon>
        <taxon>Chitinophagales</taxon>
        <taxon>Chitinophagaceae</taxon>
        <taxon>Ferruginibacter</taxon>
    </lineage>
</organism>
<evidence type="ECO:0000313" key="4">
    <source>
        <dbReference type="Proteomes" id="UP001595907"/>
    </source>
</evidence>
<name>A0ABV8QQU0_9BACT</name>
<protein>
    <submittedName>
        <fullName evidence="3">Metallophosphoesterase family protein</fullName>
    </submittedName>
</protein>
<keyword evidence="4" id="KW-1185">Reference proteome</keyword>
<evidence type="ECO:0000256" key="1">
    <source>
        <dbReference type="ARBA" id="ARBA00008950"/>
    </source>
</evidence>
<dbReference type="RefSeq" id="WP_379707326.1">
    <property type="nucleotide sequence ID" value="NZ_JBHSCZ010000001.1"/>
</dbReference>
<dbReference type="EMBL" id="JBHSCZ010000001">
    <property type="protein sequence ID" value="MFC4262000.1"/>
    <property type="molecule type" value="Genomic_DNA"/>
</dbReference>
<dbReference type="SUPFAM" id="SSF56300">
    <property type="entry name" value="Metallo-dependent phosphatases"/>
    <property type="match status" value="1"/>
</dbReference>
<evidence type="ECO:0000313" key="3">
    <source>
        <dbReference type="EMBL" id="MFC4262000.1"/>
    </source>
</evidence>
<dbReference type="Pfam" id="PF12850">
    <property type="entry name" value="Metallophos_2"/>
    <property type="match status" value="1"/>
</dbReference>
<feature type="domain" description="Calcineurin-like phosphoesterase" evidence="2">
    <location>
        <begin position="3"/>
        <end position="157"/>
    </location>
</feature>
<comment type="similarity">
    <text evidence="1">Belongs to the metallophosphoesterase superfamily. YfcE family.</text>
</comment>
<reference evidence="4" key="1">
    <citation type="journal article" date="2019" name="Int. J. Syst. Evol. Microbiol.">
        <title>The Global Catalogue of Microorganisms (GCM) 10K type strain sequencing project: providing services to taxonomists for standard genome sequencing and annotation.</title>
        <authorList>
            <consortium name="The Broad Institute Genomics Platform"/>
            <consortium name="The Broad Institute Genome Sequencing Center for Infectious Disease"/>
            <person name="Wu L."/>
            <person name="Ma J."/>
        </authorList>
    </citation>
    <scope>NUCLEOTIDE SEQUENCE [LARGE SCALE GENOMIC DNA]</scope>
    <source>
        <strain evidence="4">CECT 8289</strain>
    </source>
</reference>
<proteinExistence type="inferred from homology"/>
<dbReference type="InterPro" id="IPR024654">
    <property type="entry name" value="Calcineurin-like_PHP_lpxH"/>
</dbReference>
<evidence type="ECO:0000259" key="2">
    <source>
        <dbReference type="Pfam" id="PF12850"/>
    </source>
</evidence>
<dbReference type="InterPro" id="IPR029052">
    <property type="entry name" value="Metallo-depent_PP-like"/>
</dbReference>
<comment type="caution">
    <text evidence="3">The sequence shown here is derived from an EMBL/GenBank/DDBJ whole genome shotgun (WGS) entry which is preliminary data.</text>
</comment>
<accession>A0ABV8QQU0</accession>
<dbReference type="Proteomes" id="UP001595907">
    <property type="component" value="Unassembled WGS sequence"/>
</dbReference>